<dbReference type="InterPro" id="IPR011259">
    <property type="entry name" value="ERM_C_dom"/>
</dbReference>
<sequence length="1237" mass="140709">MASVLRLKMSLNSLRRRQPKTFSVRIVTMKADLEFSCEVKWKGKDLFELVCRTLGLRETWFFGLQYDVKDTVAWLKMDKRVLDQEVPKQEPIVLNFLAKFYPENVEEELVQDITQHLFFLQVKKMILEEEVYCPPEASVLLASYAVQAKYGDYDPNVHEPGFLAQEELLPKRSKPSTVSLKTTYSSAEGPGAAAAPDLTESEPQAQPAAQKPTGATPAPEKPRTTEPAPAEPRSARPDRKKPWSTEKSSVGSGTVLGPPALTEAGTEVQGNRMETPDTTPVQGDGGDVDMYTLNVTRDIARSLKALEIEIVELQRLEATGDRGHIEALKRQDVLDVLWDSIRRGELPLSCRRAVLTLLPKKGDLTHLKNWHPVSLLCTDCKLLLKALASRLTKILSSAKVNWTKSEAILVGEWGGGQPSLPGGLAWKRGGFKYLGVYLGTIEFLNKNWEGSVEHVKGILSRWKQLLPKMSYRGRTLVINNLAASSLWHKLACVDPPPNLLANIQAQLVDDFWDGLHWIPQSILHLPKEVGGQGLVQLSSRAAAFRLQFIQRLLTGPRDLVWRAAAIHWLLEEPLVYGGRLDISGVTVPALSRTLVSSGIVTLRELVNVTGSDLSRAEDLAACMGLRSLRVVSQLLHRWRSALTSEERVQLMDYQRTETGPAEDEPFPRLNIAPDLDGCAGPLLECRSEGEMDFRSVSGKLLYRACVKVINLYQMTPEMWEERITVCYAEHRGKTRDEAEMEYLKIAQDLEMYGINYFSIRNKKGTDLLLGVDALGLHIYEPENKLTPKISFPWNEIRNISYSDKEFAIKPLDKKADVFKFNSSRLRVNKLILQLCIGNHDLFMRRRRVDSLEVQQMKSQAREEKARKRMERQRLEREKHMREEAERARDELERRLLHLQDEAFLANEALLRSEETADLLAEKAQIAEEEAKLLAQKAAEAEQEIQRIKVRAKIKVLNFTQLLNAEISSGTSRGKKVACTLPVGGEVLPQVEEFKYLGVLFTSEGRMDGEIDRRIGAAAAVMRSMYRSVVVKKELSRKAKFSIYQSIYVPTLTYGHELWVMTERMTAIRSEEEKRLIEQKMLEAERLALKMAEESERRAKEADQLKQDLQEAKESERRAKHKLLEITSKSPYSALSPNSLPPDLSFSMENLSFDFKDTDMKRLSMEIEKEKVEYMEKSKHLQEQLNELKTEIESLKLKERESHLDILYNENTERGMSKQSNFKRWGFLHDRGHGHLHP</sequence>
<feature type="region of interest" description="Disordered" evidence="5">
    <location>
        <begin position="858"/>
        <end position="881"/>
    </location>
</feature>
<evidence type="ECO:0000256" key="4">
    <source>
        <dbReference type="SAM" id="Coils"/>
    </source>
</evidence>
<dbReference type="InterPro" id="IPR029071">
    <property type="entry name" value="Ubiquitin-like_domsf"/>
</dbReference>
<proteinExistence type="predicted"/>
<dbReference type="InterPro" id="IPR008954">
    <property type="entry name" value="Moesin_tail_sf"/>
</dbReference>
<dbReference type="SUPFAM" id="SSF47031">
    <property type="entry name" value="Second domain of FERM"/>
    <property type="match status" value="2"/>
</dbReference>
<evidence type="ECO:0000256" key="1">
    <source>
        <dbReference type="ARBA" id="ARBA00004202"/>
    </source>
</evidence>
<keyword evidence="2" id="KW-1003">Cell membrane</keyword>
<dbReference type="SUPFAM" id="SSF54236">
    <property type="entry name" value="Ubiquitin-like"/>
    <property type="match status" value="1"/>
</dbReference>
<evidence type="ECO:0000256" key="3">
    <source>
        <dbReference type="ARBA" id="ARBA00023136"/>
    </source>
</evidence>
<dbReference type="Pfam" id="PF09379">
    <property type="entry name" value="FERM_N"/>
    <property type="match status" value="1"/>
</dbReference>
<feature type="domain" description="FERM" evidence="6">
    <location>
        <begin position="22"/>
        <end position="846"/>
    </location>
</feature>
<dbReference type="FunFam" id="3.10.20.90:FF:000013">
    <property type="entry name" value="radixin isoform X1"/>
    <property type="match status" value="1"/>
</dbReference>
<dbReference type="FunFam" id="2.30.29.30:FF:000003">
    <property type="entry name" value="Radixin isoform 1"/>
    <property type="match status" value="1"/>
</dbReference>
<evidence type="ECO:0000256" key="2">
    <source>
        <dbReference type="ARBA" id="ARBA00022475"/>
    </source>
</evidence>
<dbReference type="SMART" id="SM01196">
    <property type="entry name" value="FERM_C"/>
    <property type="match status" value="1"/>
</dbReference>
<dbReference type="Gene3D" id="6.10.360.10">
    <property type="match status" value="1"/>
</dbReference>
<dbReference type="Gene3D" id="1.20.80.10">
    <property type="match status" value="1"/>
</dbReference>
<dbReference type="Pfam" id="PF00769">
    <property type="entry name" value="ERM_C"/>
    <property type="match status" value="1"/>
</dbReference>
<dbReference type="AlphaFoldDB" id="A0AAE0UPX6"/>
<dbReference type="PROSITE" id="PS00660">
    <property type="entry name" value="FERM_1"/>
    <property type="match status" value="1"/>
</dbReference>
<feature type="compositionally biased region" description="Polar residues" evidence="5">
    <location>
        <begin position="175"/>
        <end position="184"/>
    </location>
</feature>
<name>A0AAE0UPX6_9TELE</name>
<dbReference type="Pfam" id="PF00373">
    <property type="entry name" value="FERM_M"/>
    <property type="match status" value="2"/>
</dbReference>
<organism evidence="7 8">
    <name type="scientific">Hemibagrus guttatus</name>
    <dbReference type="NCBI Taxonomy" id="175788"/>
    <lineage>
        <taxon>Eukaryota</taxon>
        <taxon>Metazoa</taxon>
        <taxon>Chordata</taxon>
        <taxon>Craniata</taxon>
        <taxon>Vertebrata</taxon>
        <taxon>Euteleostomi</taxon>
        <taxon>Actinopterygii</taxon>
        <taxon>Neopterygii</taxon>
        <taxon>Teleostei</taxon>
        <taxon>Ostariophysi</taxon>
        <taxon>Siluriformes</taxon>
        <taxon>Bagridae</taxon>
        <taxon>Hemibagrus</taxon>
    </lineage>
</organism>
<dbReference type="PROSITE" id="PS50057">
    <property type="entry name" value="FERM_3"/>
    <property type="match status" value="1"/>
</dbReference>
<dbReference type="InterPro" id="IPR000798">
    <property type="entry name" value="Ez/rad/moesin-like"/>
</dbReference>
<dbReference type="InterPro" id="IPR018980">
    <property type="entry name" value="FERM_PH-like_C"/>
</dbReference>
<accession>A0AAE0UPX6</accession>
<dbReference type="PRINTS" id="PR00661">
    <property type="entry name" value="ERMFAMILY"/>
</dbReference>
<dbReference type="InterPro" id="IPR019749">
    <property type="entry name" value="Band_41_domain"/>
</dbReference>
<dbReference type="InterPro" id="IPR018979">
    <property type="entry name" value="FERM_N"/>
</dbReference>
<evidence type="ECO:0000313" key="7">
    <source>
        <dbReference type="EMBL" id="KAK3514350.1"/>
    </source>
</evidence>
<dbReference type="SMART" id="SM00295">
    <property type="entry name" value="B41"/>
    <property type="match status" value="1"/>
</dbReference>
<dbReference type="InterPro" id="IPR046810">
    <property type="entry name" value="ERM_helical"/>
</dbReference>
<evidence type="ECO:0000313" key="8">
    <source>
        <dbReference type="Proteomes" id="UP001274896"/>
    </source>
</evidence>
<dbReference type="InterPro" id="IPR019748">
    <property type="entry name" value="FERM_central"/>
</dbReference>
<dbReference type="PROSITE" id="PS00661">
    <property type="entry name" value="FERM_2"/>
    <property type="match status" value="1"/>
</dbReference>
<dbReference type="InterPro" id="IPR035963">
    <property type="entry name" value="FERM_2"/>
</dbReference>
<dbReference type="GO" id="GO:0005886">
    <property type="term" value="C:plasma membrane"/>
    <property type="evidence" value="ECO:0007669"/>
    <property type="project" value="UniProtKB-SubCell"/>
</dbReference>
<dbReference type="Gene3D" id="1.20.5.450">
    <property type="match status" value="1"/>
</dbReference>
<dbReference type="Gene3D" id="3.10.20.90">
    <property type="entry name" value="Phosphatidylinositol 3-kinase Catalytic Subunit, Chain A, domain 1"/>
    <property type="match status" value="1"/>
</dbReference>
<dbReference type="InterPro" id="IPR011993">
    <property type="entry name" value="PH-like_dom_sf"/>
</dbReference>
<dbReference type="Gene3D" id="1.20.80.60">
    <property type="match status" value="1"/>
</dbReference>
<dbReference type="Proteomes" id="UP001274896">
    <property type="component" value="Unassembled WGS sequence"/>
</dbReference>
<feature type="coiled-coil region" evidence="4">
    <location>
        <begin position="1066"/>
        <end position="1121"/>
    </location>
</feature>
<dbReference type="InterPro" id="IPR014352">
    <property type="entry name" value="FERM/acyl-CoA-bd_prot_sf"/>
</dbReference>
<dbReference type="CDD" id="cd13194">
    <property type="entry name" value="FERM_C_ERM"/>
    <property type="match status" value="1"/>
</dbReference>
<feature type="region of interest" description="Disordered" evidence="5">
    <location>
        <begin position="173"/>
        <end position="287"/>
    </location>
</feature>
<dbReference type="InterPro" id="IPR011174">
    <property type="entry name" value="ERM"/>
</dbReference>
<dbReference type="Gene3D" id="2.30.29.30">
    <property type="entry name" value="Pleckstrin-homology domain (PH domain)/Phosphotyrosine-binding domain (PTB)"/>
    <property type="match status" value="1"/>
</dbReference>
<dbReference type="Pfam" id="PF09380">
    <property type="entry name" value="FERM_C"/>
    <property type="match status" value="1"/>
</dbReference>
<keyword evidence="3" id="KW-0472">Membrane</keyword>
<evidence type="ECO:0000256" key="5">
    <source>
        <dbReference type="SAM" id="MobiDB-lite"/>
    </source>
</evidence>
<reference evidence="7" key="1">
    <citation type="submission" date="2023-06" db="EMBL/GenBank/DDBJ databases">
        <title>Male Hemibagrus guttatus genome.</title>
        <authorList>
            <person name="Bian C."/>
        </authorList>
    </citation>
    <scope>NUCLEOTIDE SEQUENCE</scope>
    <source>
        <strain evidence="7">Male_cb2023</strain>
        <tissue evidence="7">Muscle</tissue>
    </source>
</reference>
<evidence type="ECO:0000259" key="6">
    <source>
        <dbReference type="PROSITE" id="PS50057"/>
    </source>
</evidence>
<protein>
    <recommendedName>
        <fullName evidence="6">FERM domain-containing protein</fullName>
    </recommendedName>
</protein>
<dbReference type="InterPro" id="IPR041789">
    <property type="entry name" value="ERM_FERM_C"/>
</dbReference>
<dbReference type="PRINTS" id="PR00935">
    <property type="entry name" value="BAND41"/>
</dbReference>
<dbReference type="InterPro" id="IPR000299">
    <property type="entry name" value="FERM_domain"/>
</dbReference>
<comment type="caution">
    <text evidence="7">The sequence shown here is derived from an EMBL/GenBank/DDBJ whole genome shotgun (WGS) entry which is preliminary data.</text>
</comment>
<dbReference type="InterPro" id="IPR019747">
    <property type="entry name" value="FERM_CS"/>
</dbReference>
<dbReference type="GO" id="GO:0003779">
    <property type="term" value="F:actin binding"/>
    <property type="evidence" value="ECO:0007669"/>
    <property type="project" value="InterPro"/>
</dbReference>
<dbReference type="Pfam" id="PF20492">
    <property type="entry name" value="ERM_helical"/>
    <property type="match status" value="1"/>
</dbReference>
<gene>
    <name evidence="7" type="ORF">QTP70_015877</name>
</gene>
<comment type="subcellular location">
    <subcellularLocation>
        <location evidence="1">Cell membrane</location>
        <topology evidence="1">Peripheral membrane protein</topology>
    </subcellularLocation>
</comment>
<keyword evidence="4" id="KW-0175">Coiled coil</keyword>
<feature type="coiled-coil region" evidence="4">
    <location>
        <begin position="1163"/>
        <end position="1200"/>
    </location>
</feature>
<dbReference type="PANTHER" id="PTHR23281">
    <property type="entry name" value="MERLIN/MOESIN/EZRIN/RADIXIN"/>
    <property type="match status" value="1"/>
</dbReference>
<feature type="compositionally biased region" description="Low complexity" evidence="5">
    <location>
        <begin position="185"/>
        <end position="196"/>
    </location>
</feature>
<dbReference type="CDD" id="cd14473">
    <property type="entry name" value="FERM_B-lobe"/>
    <property type="match status" value="2"/>
</dbReference>
<feature type="compositionally biased region" description="Basic and acidic residues" evidence="5">
    <location>
        <begin position="233"/>
        <end position="244"/>
    </location>
</feature>
<keyword evidence="8" id="KW-1185">Reference proteome</keyword>
<dbReference type="FunFam" id="1.20.5.450:FF:000001">
    <property type="entry name" value="radixin isoform X2"/>
    <property type="match status" value="1"/>
</dbReference>
<dbReference type="SUPFAM" id="SSF48678">
    <property type="entry name" value="Moesin tail domain"/>
    <property type="match status" value="1"/>
</dbReference>
<dbReference type="SUPFAM" id="SSF50729">
    <property type="entry name" value="PH domain-like"/>
    <property type="match status" value="1"/>
</dbReference>
<dbReference type="EMBL" id="JAUCMX010000021">
    <property type="protein sequence ID" value="KAK3514350.1"/>
    <property type="molecule type" value="Genomic_DNA"/>
</dbReference>
<feature type="compositionally biased region" description="Basic and acidic residues" evidence="5">
    <location>
        <begin position="859"/>
        <end position="881"/>
    </location>
</feature>